<dbReference type="KEGG" id="tng:GSTEN00017781G001"/>
<dbReference type="EMBL" id="CAAE01014581">
    <property type="protein sequence ID" value="CAF99635.1"/>
    <property type="molecule type" value="Genomic_DNA"/>
</dbReference>
<evidence type="ECO:0000256" key="1">
    <source>
        <dbReference type="SAM" id="Coils"/>
    </source>
</evidence>
<dbReference type="GO" id="GO:0034993">
    <property type="term" value="C:meiotic nuclear membrane microtubule tethering complex"/>
    <property type="evidence" value="ECO:0007669"/>
    <property type="project" value="InterPro"/>
</dbReference>
<sequence>MEMWESHEESDEDDKDRSGFSEHELLDIMYDACNTSNTGEVLASMIINYLQSMTAQSIEQERLVTLRQLLDPNCQDPPLSREVFHTKMREWITHCSQDSSDVDGSHASWLSASNMPVNVITKTCSETVAELKYAHRKLKEQNSSLLRSVAQCEDINLQLTLEVTELRAKLARTAKLNALRFTSGDSKTRYDRHCISFQSLYTREAPNHRSLQSELQDVQQHHRPLDDLKLPPLSRHGDDIQSIIHRIKSADIFRHLRHKCSEKTQDSAAVETPDRLLAVRQQQQASIKQQLVNVYELELHKCMWEEKGEKVEERRRACEQNEQNQSQTGSRINTQEAKKVAVVNWWKASVEGAKGQKKKTVSETEEKLQQAEQTISDMQEQVRYLQTSLRSAQEHGTKQRNSPVFQADKGTNTEAESAEGPAEKVLRDATVATEEAGGAAEKDQLQVTADSLLATLRRMEVMVNNAMEKAELVKESEQRVSQVTVRLEGITQRVEEALERAADTDEQLSCLEARITQQALAQVCRKSLKKAQLFYLMQV</sequence>
<feature type="region of interest" description="Disordered" evidence="2">
    <location>
        <begin position="389"/>
        <end position="422"/>
    </location>
</feature>
<dbReference type="GO" id="GO:0000800">
    <property type="term" value="C:lateral element"/>
    <property type="evidence" value="ECO:0007669"/>
    <property type="project" value="TreeGrafter"/>
</dbReference>
<feature type="compositionally biased region" description="Polar residues" evidence="2">
    <location>
        <begin position="399"/>
        <end position="415"/>
    </location>
</feature>
<feature type="compositionally biased region" description="Polar residues" evidence="2">
    <location>
        <begin position="320"/>
        <end position="334"/>
    </location>
</feature>
<dbReference type="PANTHER" id="PTHR47300:SF1">
    <property type="entry name" value="PROTEIN KASH5"/>
    <property type="match status" value="1"/>
</dbReference>
<dbReference type="GO" id="GO:0007015">
    <property type="term" value="P:actin filament organization"/>
    <property type="evidence" value="ECO:0007669"/>
    <property type="project" value="TreeGrafter"/>
</dbReference>
<dbReference type="GO" id="GO:0090220">
    <property type="term" value="P:chromosome localization to nuclear envelope involved in homologous chromosome segregation"/>
    <property type="evidence" value="ECO:0007669"/>
    <property type="project" value="TreeGrafter"/>
</dbReference>
<dbReference type="GO" id="GO:0034397">
    <property type="term" value="P:telomere localization"/>
    <property type="evidence" value="ECO:0007669"/>
    <property type="project" value="InterPro"/>
</dbReference>
<dbReference type="GO" id="GO:0000781">
    <property type="term" value="C:chromosome, telomeric region"/>
    <property type="evidence" value="ECO:0007669"/>
    <property type="project" value="TreeGrafter"/>
</dbReference>
<evidence type="ECO:0000313" key="3">
    <source>
        <dbReference type="EMBL" id="CAF99635.1"/>
    </source>
</evidence>
<dbReference type="GO" id="GO:0051653">
    <property type="term" value="P:spindle localization"/>
    <property type="evidence" value="ECO:0007669"/>
    <property type="project" value="TreeGrafter"/>
</dbReference>
<feature type="coiled-coil region" evidence="1">
    <location>
        <begin position="354"/>
        <end position="388"/>
    </location>
</feature>
<proteinExistence type="predicted"/>
<protein>
    <submittedName>
        <fullName evidence="3">Chromosome 5 SCAF14581, whole genome shotgun sequence</fullName>
    </submittedName>
</protein>
<evidence type="ECO:0000256" key="2">
    <source>
        <dbReference type="SAM" id="MobiDB-lite"/>
    </source>
</evidence>
<dbReference type="InterPro" id="IPR028170">
    <property type="entry name" value="KASH5"/>
</dbReference>
<organism evidence="3">
    <name type="scientific">Tetraodon nigroviridis</name>
    <name type="common">Spotted green pufferfish</name>
    <name type="synonym">Chelonodon nigroviridis</name>
    <dbReference type="NCBI Taxonomy" id="99883"/>
    <lineage>
        <taxon>Eukaryota</taxon>
        <taxon>Metazoa</taxon>
        <taxon>Chordata</taxon>
        <taxon>Craniata</taxon>
        <taxon>Vertebrata</taxon>
        <taxon>Euteleostomi</taxon>
        <taxon>Actinopterygii</taxon>
        <taxon>Neopterygii</taxon>
        <taxon>Teleostei</taxon>
        <taxon>Neoteleostei</taxon>
        <taxon>Acanthomorphata</taxon>
        <taxon>Eupercaria</taxon>
        <taxon>Tetraodontiformes</taxon>
        <taxon>Tetradontoidea</taxon>
        <taxon>Tetraodontidae</taxon>
        <taxon>Tetraodon</taxon>
    </lineage>
</organism>
<dbReference type="GO" id="GO:0070840">
    <property type="term" value="F:dynein complex binding"/>
    <property type="evidence" value="ECO:0007669"/>
    <property type="project" value="TreeGrafter"/>
</dbReference>
<keyword evidence="1" id="KW-0175">Coiled coil</keyword>
<accession>Q4SI97</accession>
<gene>
    <name evidence="3" type="ORF">GSTENG00017781001</name>
</gene>
<dbReference type="GO" id="GO:0090619">
    <property type="term" value="C:meiotic spindle pole"/>
    <property type="evidence" value="ECO:0007669"/>
    <property type="project" value="TreeGrafter"/>
</dbReference>
<dbReference type="AlphaFoldDB" id="Q4SI97"/>
<name>Q4SI97_TETNG</name>
<reference evidence="3" key="1">
    <citation type="journal article" date="2004" name="Nature">
        <title>Genome duplication in the teleost fish Tetraodon nigroviridis reveals the early vertebrate proto-karyotype.</title>
        <authorList>
            <person name="Jaillon O."/>
            <person name="Aury J.-M."/>
            <person name="Brunet F."/>
            <person name="Petit J.-L."/>
            <person name="Stange-Thomann N."/>
            <person name="Mauceli E."/>
            <person name="Bouneau L."/>
            <person name="Fischer C."/>
            <person name="Ozouf-Costaz C."/>
            <person name="Bernot A."/>
            <person name="Nicaud S."/>
            <person name="Jaffe D."/>
            <person name="Fisher S."/>
            <person name="Lutfalla G."/>
            <person name="Dossat C."/>
            <person name="Segurens B."/>
            <person name="Dasilva C."/>
            <person name="Salanoubat M."/>
            <person name="Levy M."/>
            <person name="Boudet N."/>
            <person name="Castellano S."/>
            <person name="Anthouard V."/>
            <person name="Jubin C."/>
            <person name="Castelli V."/>
            <person name="Katinka M."/>
            <person name="Vacherie B."/>
            <person name="Biemont C."/>
            <person name="Skalli Z."/>
            <person name="Cattolico L."/>
            <person name="Poulain J."/>
            <person name="De Berardinis V."/>
            <person name="Cruaud C."/>
            <person name="Duprat S."/>
            <person name="Brottier P."/>
            <person name="Coutanceau J.-P."/>
            <person name="Gouzy J."/>
            <person name="Parra G."/>
            <person name="Lardier G."/>
            <person name="Chapple C."/>
            <person name="McKernan K.J."/>
            <person name="McEwan P."/>
            <person name="Bosak S."/>
            <person name="Kellis M."/>
            <person name="Volff J.-N."/>
            <person name="Guigo R."/>
            <person name="Zody M.C."/>
            <person name="Mesirov J."/>
            <person name="Lindblad-Toh K."/>
            <person name="Birren B."/>
            <person name="Nusbaum C."/>
            <person name="Kahn D."/>
            <person name="Robinson-Rechavi M."/>
            <person name="Laudet V."/>
            <person name="Schachter V."/>
            <person name="Quetier F."/>
            <person name="Saurin W."/>
            <person name="Scarpelli C."/>
            <person name="Wincker P."/>
            <person name="Lander E.S."/>
            <person name="Weissenbach J."/>
            <person name="Roest Crollius H."/>
        </authorList>
    </citation>
    <scope>NUCLEOTIDE SEQUENCE [LARGE SCALE GENOMIC DNA]</scope>
</reference>
<dbReference type="GO" id="GO:0051225">
    <property type="term" value="P:spindle assembly"/>
    <property type="evidence" value="ECO:0007669"/>
    <property type="project" value="TreeGrafter"/>
</dbReference>
<reference evidence="3" key="2">
    <citation type="submission" date="2004-02" db="EMBL/GenBank/DDBJ databases">
        <authorList>
            <consortium name="Genoscope"/>
            <consortium name="Whitehead Institute Centre for Genome Research"/>
        </authorList>
    </citation>
    <scope>NUCLEOTIDE SEQUENCE</scope>
</reference>
<dbReference type="OrthoDB" id="10062605at2759"/>
<dbReference type="GO" id="GO:0007129">
    <property type="term" value="P:homologous chromosome pairing at meiosis"/>
    <property type="evidence" value="ECO:0007669"/>
    <property type="project" value="TreeGrafter"/>
</dbReference>
<dbReference type="GO" id="GO:0005640">
    <property type="term" value="C:nuclear outer membrane"/>
    <property type="evidence" value="ECO:0007669"/>
    <property type="project" value="TreeGrafter"/>
</dbReference>
<feature type="coiled-coil region" evidence="1">
    <location>
        <begin position="487"/>
        <end position="514"/>
    </location>
</feature>
<feature type="region of interest" description="Disordered" evidence="2">
    <location>
        <begin position="315"/>
        <end position="334"/>
    </location>
</feature>
<dbReference type="PANTHER" id="PTHR47300">
    <property type="entry name" value="PROTEIN KASH5"/>
    <property type="match status" value="1"/>
</dbReference>